<dbReference type="PANTHER" id="PTHR47894:SF1">
    <property type="entry name" value="HTH-TYPE TRANSCRIPTIONAL REGULATOR VQSM"/>
    <property type="match status" value="1"/>
</dbReference>
<accession>A0ABX7P9T0</accession>
<dbReference type="EMBL" id="CP071090">
    <property type="protein sequence ID" value="QSQ27178.1"/>
    <property type="molecule type" value="Genomic_DNA"/>
</dbReference>
<protein>
    <submittedName>
        <fullName evidence="5">AraC family transcriptional regulator</fullName>
    </submittedName>
</protein>
<dbReference type="SMART" id="SM00342">
    <property type="entry name" value="HTH_ARAC"/>
    <property type="match status" value="1"/>
</dbReference>
<evidence type="ECO:0000313" key="5">
    <source>
        <dbReference type="EMBL" id="QSQ27178.1"/>
    </source>
</evidence>
<dbReference type="InterPro" id="IPR032687">
    <property type="entry name" value="AraC-type_N"/>
</dbReference>
<dbReference type="PANTHER" id="PTHR47894">
    <property type="entry name" value="HTH-TYPE TRANSCRIPTIONAL REGULATOR GADX"/>
    <property type="match status" value="1"/>
</dbReference>
<gene>
    <name evidence="5" type="ORF">JY651_20680</name>
</gene>
<evidence type="ECO:0000256" key="1">
    <source>
        <dbReference type="ARBA" id="ARBA00023015"/>
    </source>
</evidence>
<keyword evidence="3" id="KW-0804">Transcription</keyword>
<feature type="domain" description="HTH araC/xylS-type" evidence="4">
    <location>
        <begin position="290"/>
        <end position="387"/>
    </location>
</feature>
<evidence type="ECO:0000259" key="4">
    <source>
        <dbReference type="PROSITE" id="PS01124"/>
    </source>
</evidence>
<dbReference type="Gene3D" id="1.10.10.60">
    <property type="entry name" value="Homeodomain-like"/>
    <property type="match status" value="1"/>
</dbReference>
<keyword evidence="2" id="KW-0238">DNA-binding</keyword>
<sequence length="393" mass="43542">MSSKRWRRGGTIGCPSCMSQACWGVGHEALTAHARTACRARQPATTVPGVAKATSTSEPSLSARMARQALRMAQGLGLPVEALCREAGLRLDDVEDPELRIPYAVLDDLLERMVALSGDANLGLHIARVDVADLDDPATFVVLTSATLRDAMERGCRYQRVWGDGERFRMEETDAGVRMRFTPVGAWQPAHRHLTEAALVQFATGVRFFTGVDVRPLRVRFVHAAPPDTSEHEALFGCPLEFGAPFNDIEFSAEDARRPFVHADALLNTMFEKQARRALERLPQSSTTTERVREAVRHALAGGDFSCAAVARALRLPSRTLQRRLAGEGQTYAGIVEALRRELSEVYLRRRMSIAEVSFLLGYAEPAAFHRAFKRWWGQSPESFRRGRLASSP</sequence>
<dbReference type="PROSITE" id="PS01124">
    <property type="entry name" value="HTH_ARAC_FAMILY_2"/>
    <property type="match status" value="1"/>
</dbReference>
<dbReference type="Pfam" id="PF12625">
    <property type="entry name" value="Arabinose_bd"/>
    <property type="match status" value="1"/>
</dbReference>
<evidence type="ECO:0000256" key="2">
    <source>
        <dbReference type="ARBA" id="ARBA00023125"/>
    </source>
</evidence>
<dbReference type="InterPro" id="IPR018060">
    <property type="entry name" value="HTH_AraC"/>
</dbReference>
<dbReference type="InterPro" id="IPR009057">
    <property type="entry name" value="Homeodomain-like_sf"/>
</dbReference>
<reference evidence="5 6" key="1">
    <citation type="submission" date="2021-02" db="EMBL/GenBank/DDBJ databases">
        <title>De Novo genome assembly of isolated myxobacteria.</title>
        <authorList>
            <person name="Stevens D.C."/>
        </authorList>
    </citation>
    <scope>NUCLEOTIDE SEQUENCE [LARGE SCALE GENOMIC DNA]</scope>
    <source>
        <strain evidence="6">SCPEA02</strain>
    </source>
</reference>
<dbReference type="Pfam" id="PF12833">
    <property type="entry name" value="HTH_18"/>
    <property type="match status" value="1"/>
</dbReference>
<name>A0ABX7P9T0_9BACT</name>
<evidence type="ECO:0000256" key="3">
    <source>
        <dbReference type="ARBA" id="ARBA00023163"/>
    </source>
</evidence>
<dbReference type="PROSITE" id="PS51257">
    <property type="entry name" value="PROKAR_LIPOPROTEIN"/>
    <property type="match status" value="1"/>
</dbReference>
<organism evidence="5 6">
    <name type="scientific">Pyxidicoccus parkwayensis</name>
    <dbReference type="NCBI Taxonomy" id="2813578"/>
    <lineage>
        <taxon>Bacteria</taxon>
        <taxon>Pseudomonadati</taxon>
        <taxon>Myxococcota</taxon>
        <taxon>Myxococcia</taxon>
        <taxon>Myxococcales</taxon>
        <taxon>Cystobacterineae</taxon>
        <taxon>Myxococcaceae</taxon>
        <taxon>Pyxidicoccus</taxon>
    </lineage>
</organism>
<evidence type="ECO:0000313" key="6">
    <source>
        <dbReference type="Proteomes" id="UP000662747"/>
    </source>
</evidence>
<dbReference type="SUPFAM" id="SSF46689">
    <property type="entry name" value="Homeodomain-like"/>
    <property type="match status" value="1"/>
</dbReference>
<dbReference type="Proteomes" id="UP000662747">
    <property type="component" value="Chromosome"/>
</dbReference>
<keyword evidence="1" id="KW-0805">Transcription regulation</keyword>
<proteinExistence type="predicted"/>
<keyword evidence="6" id="KW-1185">Reference proteome</keyword>